<evidence type="ECO:0000256" key="2">
    <source>
        <dbReference type="SAM" id="Phobius"/>
    </source>
</evidence>
<accession>A0A4Y7JW50</accession>
<feature type="transmembrane region" description="Helical" evidence="2">
    <location>
        <begin position="21"/>
        <end position="43"/>
    </location>
</feature>
<reference evidence="3 4" key="1">
    <citation type="journal article" date="2018" name="Science">
        <title>The opium poppy genome and morphinan production.</title>
        <authorList>
            <person name="Guo L."/>
            <person name="Winzer T."/>
            <person name="Yang X."/>
            <person name="Li Y."/>
            <person name="Ning Z."/>
            <person name="He Z."/>
            <person name="Teodor R."/>
            <person name="Lu Y."/>
            <person name="Bowser T.A."/>
            <person name="Graham I.A."/>
            <person name="Ye K."/>
        </authorList>
    </citation>
    <scope>NUCLEOTIDE SEQUENCE [LARGE SCALE GENOMIC DNA]</scope>
    <source>
        <strain evidence="4">cv. HN1</strain>
        <tissue evidence="3">Leaves</tissue>
    </source>
</reference>
<dbReference type="PANTHER" id="PTHR36073">
    <property type="match status" value="1"/>
</dbReference>
<sequence length="357" mass="40151">MGLIFELATNIIIAFLKPLSLFKILVSFGLRTTWVVAFTWFLLAKAAVNLNLEICSKIMIWTVAIVSLPLRILNAVQRERLLESRLLEMKIELEDLTWDEKKLEEKLRAAIQDRRVLESILTEIEDEHDKAISKIENLVHELQDLKEENLKLNEIQGKNIWEVKGRGGIKNTVFDDDKCAIPLPAEYDVPSWNPSCNSGGDLIQDWEDNQKDKTKDFSRTGLKGGEPIINIFPARMVSAMEGVVIDRRRDIAVCQSVFSAILSLLVGMIIWKAKDPCMPLVVALFSVVAMSLKSVVQFFSTVHNKPASDAVALLSFNWFILGTLTYPTLPKVANLLAPVGLRLATRTVSWLGFASFL</sequence>
<dbReference type="EMBL" id="CM010719">
    <property type="protein sequence ID" value="RZC63925.1"/>
    <property type="molecule type" value="Genomic_DNA"/>
</dbReference>
<feature type="transmembrane region" description="Helical" evidence="2">
    <location>
        <begin position="58"/>
        <end position="76"/>
    </location>
</feature>
<evidence type="ECO:0000313" key="4">
    <source>
        <dbReference type="Proteomes" id="UP000316621"/>
    </source>
</evidence>
<dbReference type="Gramene" id="RZC63925">
    <property type="protein sequence ID" value="RZC63925"/>
    <property type="gene ID" value="C5167_025682"/>
</dbReference>
<keyword evidence="1" id="KW-0175">Coiled coil</keyword>
<evidence type="ECO:0000256" key="1">
    <source>
        <dbReference type="SAM" id="Coils"/>
    </source>
</evidence>
<feature type="transmembrane region" description="Helical" evidence="2">
    <location>
        <begin position="251"/>
        <end position="271"/>
    </location>
</feature>
<evidence type="ECO:0000313" key="3">
    <source>
        <dbReference type="EMBL" id="RZC63925.1"/>
    </source>
</evidence>
<protein>
    <submittedName>
        <fullName evidence="3">Uncharacterized protein</fullName>
    </submittedName>
</protein>
<feature type="transmembrane region" description="Helical" evidence="2">
    <location>
        <begin position="277"/>
        <end position="299"/>
    </location>
</feature>
<feature type="coiled-coil region" evidence="1">
    <location>
        <begin position="86"/>
        <end position="155"/>
    </location>
</feature>
<proteinExistence type="predicted"/>
<name>A0A4Y7JW50_PAPSO</name>
<dbReference type="OMA" id="CISACMF"/>
<keyword evidence="4" id="KW-1185">Reference proteome</keyword>
<dbReference type="Proteomes" id="UP000316621">
    <property type="component" value="Chromosome 5"/>
</dbReference>
<feature type="transmembrane region" description="Helical" evidence="2">
    <location>
        <begin position="311"/>
        <end position="329"/>
    </location>
</feature>
<organism evidence="3 4">
    <name type="scientific">Papaver somniferum</name>
    <name type="common">Opium poppy</name>
    <dbReference type="NCBI Taxonomy" id="3469"/>
    <lineage>
        <taxon>Eukaryota</taxon>
        <taxon>Viridiplantae</taxon>
        <taxon>Streptophyta</taxon>
        <taxon>Embryophyta</taxon>
        <taxon>Tracheophyta</taxon>
        <taxon>Spermatophyta</taxon>
        <taxon>Magnoliopsida</taxon>
        <taxon>Ranunculales</taxon>
        <taxon>Papaveraceae</taxon>
        <taxon>Papaveroideae</taxon>
        <taxon>Papaver</taxon>
    </lineage>
</organism>
<keyword evidence="2" id="KW-0812">Transmembrane</keyword>
<gene>
    <name evidence="3" type="ORF">C5167_025682</name>
</gene>
<dbReference type="OrthoDB" id="1937632at2759"/>
<keyword evidence="2" id="KW-1133">Transmembrane helix</keyword>
<dbReference type="STRING" id="3469.A0A4Y7JW50"/>
<keyword evidence="2" id="KW-0472">Membrane</keyword>
<dbReference type="AlphaFoldDB" id="A0A4Y7JW50"/>
<dbReference type="PANTHER" id="PTHR36073:SF1">
    <property type="entry name" value="OS01G0962100 PROTEIN"/>
    <property type="match status" value="1"/>
</dbReference>